<dbReference type="InterPro" id="IPR013094">
    <property type="entry name" value="AB_hydrolase_3"/>
</dbReference>
<dbReference type="EMBL" id="JBHSPU010000016">
    <property type="protein sequence ID" value="MFC5915341.1"/>
    <property type="molecule type" value="Genomic_DNA"/>
</dbReference>
<organism evidence="3 4">
    <name type="scientific">Streptomyces pulveraceus</name>
    <dbReference type="NCBI Taxonomy" id="68258"/>
    <lineage>
        <taxon>Bacteria</taxon>
        <taxon>Bacillati</taxon>
        <taxon>Actinomycetota</taxon>
        <taxon>Actinomycetes</taxon>
        <taxon>Kitasatosporales</taxon>
        <taxon>Streptomycetaceae</taxon>
        <taxon>Streptomyces</taxon>
    </lineage>
</organism>
<dbReference type="PANTHER" id="PTHR48081">
    <property type="entry name" value="AB HYDROLASE SUPERFAMILY PROTEIN C4A8.06C"/>
    <property type="match status" value="1"/>
</dbReference>
<evidence type="ECO:0000313" key="3">
    <source>
        <dbReference type="EMBL" id="MFC5915341.1"/>
    </source>
</evidence>
<dbReference type="PANTHER" id="PTHR48081:SF8">
    <property type="entry name" value="ALPHA_BETA HYDROLASE FOLD-3 DOMAIN-CONTAINING PROTEIN-RELATED"/>
    <property type="match status" value="1"/>
</dbReference>
<dbReference type="Gene3D" id="3.40.50.1820">
    <property type="entry name" value="alpha/beta hydrolase"/>
    <property type="match status" value="1"/>
</dbReference>
<protein>
    <submittedName>
        <fullName evidence="3">Alpha/beta hydrolase</fullName>
    </submittedName>
</protein>
<dbReference type="Proteomes" id="UP001596200">
    <property type="component" value="Unassembled WGS sequence"/>
</dbReference>
<evidence type="ECO:0000259" key="2">
    <source>
        <dbReference type="Pfam" id="PF07859"/>
    </source>
</evidence>
<dbReference type="InterPro" id="IPR050300">
    <property type="entry name" value="GDXG_lipolytic_enzyme"/>
</dbReference>
<sequence length="317" mass="32812">MSLPLPVDPELAPWLSLLPALDVGDAAAARATVEAMSAAAPPFALPEGVALSVHRVPGAVGAPEVPVAVFRPAGAGTALPAVLYVHGGGFILEEGDGDRALAARWTAELGAVVVSVRYRLAPEHPYPAATDDCYAALEWLAANAAGLGVDPARIAVAGMSAGGGLAAALTLLARDRGGPVPCFQLLDVPELDDRLETPSMREFTDTPVWNRPNAVHSWRAYLGADRDPAAPVPAYAAPARAEDLAGLPPAYVAVSDLDPLRDEGLDYALRLVRAGVPTELHLFPGTFHGAAGFVPDTAVTRRMSEGALDALRRGLAV</sequence>
<evidence type="ECO:0000313" key="4">
    <source>
        <dbReference type="Proteomes" id="UP001596200"/>
    </source>
</evidence>
<dbReference type="Pfam" id="PF07859">
    <property type="entry name" value="Abhydrolase_3"/>
    <property type="match status" value="1"/>
</dbReference>
<dbReference type="SUPFAM" id="SSF53474">
    <property type="entry name" value="alpha/beta-Hydrolases"/>
    <property type="match status" value="1"/>
</dbReference>
<keyword evidence="1 3" id="KW-0378">Hydrolase</keyword>
<dbReference type="GO" id="GO:0016787">
    <property type="term" value="F:hydrolase activity"/>
    <property type="evidence" value="ECO:0007669"/>
    <property type="project" value="UniProtKB-KW"/>
</dbReference>
<gene>
    <name evidence="3" type="ORF">ACFP1B_18210</name>
</gene>
<proteinExistence type="predicted"/>
<reference evidence="4" key="1">
    <citation type="journal article" date="2019" name="Int. J. Syst. Evol. Microbiol.">
        <title>The Global Catalogue of Microorganisms (GCM) 10K type strain sequencing project: providing services to taxonomists for standard genome sequencing and annotation.</title>
        <authorList>
            <consortium name="The Broad Institute Genomics Platform"/>
            <consortium name="The Broad Institute Genome Sequencing Center for Infectious Disease"/>
            <person name="Wu L."/>
            <person name="Ma J."/>
        </authorList>
    </citation>
    <scope>NUCLEOTIDE SEQUENCE [LARGE SCALE GENOMIC DNA]</scope>
    <source>
        <strain evidence="4">JCM 4147</strain>
    </source>
</reference>
<dbReference type="RefSeq" id="WP_344511107.1">
    <property type="nucleotide sequence ID" value="NZ_BAAATU010000019.1"/>
</dbReference>
<name>A0ABW1GN98_9ACTN</name>
<accession>A0ABW1GN98</accession>
<keyword evidence="4" id="KW-1185">Reference proteome</keyword>
<evidence type="ECO:0000256" key="1">
    <source>
        <dbReference type="ARBA" id="ARBA00022801"/>
    </source>
</evidence>
<comment type="caution">
    <text evidence="3">The sequence shown here is derived from an EMBL/GenBank/DDBJ whole genome shotgun (WGS) entry which is preliminary data.</text>
</comment>
<dbReference type="InterPro" id="IPR029058">
    <property type="entry name" value="AB_hydrolase_fold"/>
</dbReference>
<feature type="domain" description="Alpha/beta hydrolase fold-3" evidence="2">
    <location>
        <begin position="82"/>
        <end position="290"/>
    </location>
</feature>